<reference evidence="3" key="2">
    <citation type="submission" date="2015-01" db="EMBL/GenBank/DDBJ databases">
        <title>Evolutionary Origins and Diversification of the Mycorrhizal Mutualists.</title>
        <authorList>
            <consortium name="DOE Joint Genome Institute"/>
            <consortium name="Mycorrhizal Genomics Consortium"/>
            <person name="Kohler A."/>
            <person name="Kuo A."/>
            <person name="Nagy L.G."/>
            <person name="Floudas D."/>
            <person name="Copeland A."/>
            <person name="Barry K.W."/>
            <person name="Cichocki N."/>
            <person name="Veneault-Fourrey C."/>
            <person name="LaButti K."/>
            <person name="Lindquist E.A."/>
            <person name="Lipzen A."/>
            <person name="Lundell T."/>
            <person name="Morin E."/>
            <person name="Murat C."/>
            <person name="Riley R."/>
            <person name="Ohm R."/>
            <person name="Sun H."/>
            <person name="Tunlid A."/>
            <person name="Henrissat B."/>
            <person name="Grigoriev I.V."/>
            <person name="Hibbett D.S."/>
            <person name="Martin F."/>
        </authorList>
    </citation>
    <scope>NUCLEOTIDE SEQUENCE [LARGE SCALE GENOMIC DNA]</scope>
    <source>
        <strain evidence="3">MAFF 305830</strain>
    </source>
</reference>
<feature type="region of interest" description="Disordered" evidence="1">
    <location>
        <begin position="112"/>
        <end position="139"/>
    </location>
</feature>
<dbReference type="Proteomes" id="UP000054097">
    <property type="component" value="Unassembled WGS sequence"/>
</dbReference>
<sequence>MAESEKKKRKRDTRESDATTGLTANVVEGPRITYHTPFKSFERVFNETSLDETKRVVRAKLGLEPAVDLQLAQLRGGHKIVLEDEDDFHAFRITLRTNPLVEVQVTIAGEQGDVPATKKRKTKASADPKPNTNSANTTSYPAITPFAGASAYATPSTLPNHSFAFPAFSTAPSFDGTVPPDSSTSIASSSHSKSTSPALPSPVLPFTLLPKVRTLPSATGVLGPTTGASALVAALRDASGSGELIQEKEKKEKPKRVRKKSVPAQSSVMSPAGAF</sequence>
<evidence type="ECO:0000256" key="1">
    <source>
        <dbReference type="SAM" id="MobiDB-lite"/>
    </source>
</evidence>
<protein>
    <recommendedName>
        <fullName evidence="4">Ubiquitin-like domain-containing protein</fullName>
    </recommendedName>
</protein>
<feature type="compositionally biased region" description="Low complexity" evidence="1">
    <location>
        <begin position="176"/>
        <end position="198"/>
    </location>
</feature>
<dbReference type="HOGENOM" id="CLU_1012523_0_0_1"/>
<feature type="compositionally biased region" description="Polar residues" evidence="1">
    <location>
        <begin position="130"/>
        <end position="139"/>
    </location>
</feature>
<dbReference type="OrthoDB" id="3357439at2759"/>
<feature type="region of interest" description="Disordered" evidence="1">
    <location>
        <begin position="1"/>
        <end position="24"/>
    </location>
</feature>
<organism evidence="2 3">
    <name type="scientific">Serendipita vermifera MAFF 305830</name>
    <dbReference type="NCBI Taxonomy" id="933852"/>
    <lineage>
        <taxon>Eukaryota</taxon>
        <taxon>Fungi</taxon>
        <taxon>Dikarya</taxon>
        <taxon>Basidiomycota</taxon>
        <taxon>Agaricomycotina</taxon>
        <taxon>Agaricomycetes</taxon>
        <taxon>Sebacinales</taxon>
        <taxon>Serendipitaceae</taxon>
        <taxon>Serendipita</taxon>
    </lineage>
</organism>
<feature type="region of interest" description="Disordered" evidence="1">
    <location>
        <begin position="176"/>
        <end position="203"/>
    </location>
</feature>
<keyword evidence="3" id="KW-1185">Reference proteome</keyword>
<gene>
    <name evidence="2" type="ORF">M408DRAFT_107455</name>
</gene>
<proteinExistence type="predicted"/>
<feature type="compositionally biased region" description="Basic and acidic residues" evidence="1">
    <location>
        <begin position="1"/>
        <end position="17"/>
    </location>
</feature>
<feature type="region of interest" description="Disordered" evidence="1">
    <location>
        <begin position="239"/>
        <end position="275"/>
    </location>
</feature>
<name>A0A0C2WUE4_SERVB</name>
<dbReference type="AlphaFoldDB" id="A0A0C2WUE4"/>
<dbReference type="STRING" id="933852.A0A0C2WUE4"/>
<reference evidence="2 3" key="1">
    <citation type="submission" date="2014-04" db="EMBL/GenBank/DDBJ databases">
        <authorList>
            <consortium name="DOE Joint Genome Institute"/>
            <person name="Kuo A."/>
            <person name="Zuccaro A."/>
            <person name="Kohler A."/>
            <person name="Nagy L.G."/>
            <person name="Floudas D."/>
            <person name="Copeland A."/>
            <person name="Barry K.W."/>
            <person name="Cichocki N."/>
            <person name="Veneault-Fourrey C."/>
            <person name="LaButti K."/>
            <person name="Lindquist E.A."/>
            <person name="Lipzen A."/>
            <person name="Lundell T."/>
            <person name="Morin E."/>
            <person name="Murat C."/>
            <person name="Sun H."/>
            <person name="Tunlid A."/>
            <person name="Henrissat B."/>
            <person name="Grigoriev I.V."/>
            <person name="Hibbett D.S."/>
            <person name="Martin F."/>
            <person name="Nordberg H.P."/>
            <person name="Cantor M.N."/>
            <person name="Hua S.X."/>
        </authorList>
    </citation>
    <scope>NUCLEOTIDE SEQUENCE [LARGE SCALE GENOMIC DNA]</scope>
    <source>
        <strain evidence="2 3">MAFF 305830</strain>
    </source>
</reference>
<evidence type="ECO:0000313" key="2">
    <source>
        <dbReference type="EMBL" id="KIM29783.1"/>
    </source>
</evidence>
<evidence type="ECO:0000313" key="3">
    <source>
        <dbReference type="Proteomes" id="UP000054097"/>
    </source>
</evidence>
<evidence type="ECO:0008006" key="4">
    <source>
        <dbReference type="Google" id="ProtNLM"/>
    </source>
</evidence>
<accession>A0A0C2WUE4</accession>
<dbReference type="EMBL" id="KN824287">
    <property type="protein sequence ID" value="KIM29783.1"/>
    <property type="molecule type" value="Genomic_DNA"/>
</dbReference>